<sequence>MEYAFKSDITQSSTVSPSRLKENVDLQEVRWRGNQRHQYFQYFSYKYITPRINRATGTENFLEYEVWTMEHKEKDGLQGKELQAKAKIERLLEQLKKRTDRLLNIGHRAHQNIRDIRLDRPTRKISSNLIGIFAQCSSSRPMSRKCKGVGIPISASEEDKKLLEELLQEATEHVGQANNIITEIFDILHEAGETGFSFEELRLTFTTDDHGGDDGTALGLDIDRIVEKLKRQERHIEHLFDKLE</sequence>
<name>A0AAE1F8D8_PETCI</name>
<feature type="coiled-coil region" evidence="1">
    <location>
        <begin position="74"/>
        <end position="105"/>
    </location>
</feature>
<keyword evidence="3" id="KW-1185">Reference proteome</keyword>
<comment type="caution">
    <text evidence="2">The sequence shown here is derived from an EMBL/GenBank/DDBJ whole genome shotgun (WGS) entry which is preliminary data.</text>
</comment>
<dbReference type="Proteomes" id="UP001286313">
    <property type="component" value="Unassembled WGS sequence"/>
</dbReference>
<protein>
    <submittedName>
        <fullName evidence="2">Uncharacterized protein</fullName>
    </submittedName>
</protein>
<evidence type="ECO:0000256" key="1">
    <source>
        <dbReference type="SAM" id="Coils"/>
    </source>
</evidence>
<gene>
    <name evidence="2" type="ORF">Pcinc_026441</name>
</gene>
<keyword evidence="1" id="KW-0175">Coiled coil</keyword>
<accession>A0AAE1F8D8</accession>
<dbReference type="AlphaFoldDB" id="A0AAE1F8D8"/>
<reference evidence="2" key="1">
    <citation type="submission" date="2023-10" db="EMBL/GenBank/DDBJ databases">
        <title>Genome assemblies of two species of porcelain crab, Petrolisthes cinctipes and Petrolisthes manimaculis (Anomura: Porcellanidae).</title>
        <authorList>
            <person name="Angst P."/>
        </authorList>
    </citation>
    <scope>NUCLEOTIDE SEQUENCE</scope>
    <source>
        <strain evidence="2">PB745_01</strain>
        <tissue evidence="2">Gill</tissue>
    </source>
</reference>
<evidence type="ECO:0000313" key="3">
    <source>
        <dbReference type="Proteomes" id="UP001286313"/>
    </source>
</evidence>
<proteinExistence type="predicted"/>
<organism evidence="2 3">
    <name type="scientific">Petrolisthes cinctipes</name>
    <name type="common">Flat porcelain crab</name>
    <dbReference type="NCBI Taxonomy" id="88211"/>
    <lineage>
        <taxon>Eukaryota</taxon>
        <taxon>Metazoa</taxon>
        <taxon>Ecdysozoa</taxon>
        <taxon>Arthropoda</taxon>
        <taxon>Crustacea</taxon>
        <taxon>Multicrustacea</taxon>
        <taxon>Malacostraca</taxon>
        <taxon>Eumalacostraca</taxon>
        <taxon>Eucarida</taxon>
        <taxon>Decapoda</taxon>
        <taxon>Pleocyemata</taxon>
        <taxon>Anomura</taxon>
        <taxon>Galatheoidea</taxon>
        <taxon>Porcellanidae</taxon>
        <taxon>Petrolisthes</taxon>
    </lineage>
</organism>
<evidence type="ECO:0000313" key="2">
    <source>
        <dbReference type="EMBL" id="KAK3868143.1"/>
    </source>
</evidence>
<dbReference type="EMBL" id="JAWQEG010003073">
    <property type="protein sequence ID" value="KAK3868143.1"/>
    <property type="molecule type" value="Genomic_DNA"/>
</dbReference>